<proteinExistence type="predicted"/>
<dbReference type="EMBL" id="GDKF01002451">
    <property type="protein sequence ID" value="JAT76171.1"/>
    <property type="molecule type" value="Transcribed_RNA"/>
</dbReference>
<sequence length="504" mass="52427">MHADSGGPELPHDASGPTSLVLYTCPHCEGHFPAESFVEGGPDAPMFSDRCHTCRYEEHAQMQALLAAQVVDADAAALAAGSGPQMLQYVGDGGGDGPPADAACATMRCDKCGVTRGQNPGQDASSSTCLGCLGKGCGVPLIATPEPKVGGPKEQDAAPLAPHPLSGCEAHHADTKTCMHCGTTKELAVFRGSKNKTDRLQNRCKECEVALGRGAKRDKNGPLVVRVEQKLCRRCSEVKASDLFFHSKLSLDGLCTYCKACQKELNKQARAKRPDVLRPQVQEKECRHCGLVKPADQYFKSRMNTDGLYSYCRSCATLLNSASKKRRRAQLRSDRGAGAAPAAPRHIQNSQQRSSEGAAGLHATAPALLGSSFPGYSGGGLVLPAGLYPTSAPPAAGTLAEPLHGQYRAQPPHGGGMLQEYALIQAMTLAAGLDPSDPDATSQIQAALAMQLAMAVAASGSHSAVAAAGGHARPTPERGGPPVDPVPISTLMSASLPGTDSRAA</sequence>
<feature type="region of interest" description="Disordered" evidence="1">
    <location>
        <begin position="326"/>
        <end position="359"/>
    </location>
</feature>
<dbReference type="AlphaFoldDB" id="A0A1D2AAS2"/>
<evidence type="ECO:0008006" key="3">
    <source>
        <dbReference type="Google" id="ProtNLM"/>
    </source>
</evidence>
<evidence type="ECO:0000313" key="2">
    <source>
        <dbReference type="EMBL" id="JAT76171.1"/>
    </source>
</evidence>
<accession>A0A1D2AAS2</accession>
<feature type="compositionally biased region" description="Low complexity" evidence="1">
    <location>
        <begin position="336"/>
        <end position="345"/>
    </location>
</feature>
<name>A0A1D2AAS2_AUXPR</name>
<feature type="region of interest" description="Disordered" evidence="1">
    <location>
        <begin position="467"/>
        <end position="504"/>
    </location>
</feature>
<reference evidence="2" key="1">
    <citation type="submission" date="2015-08" db="EMBL/GenBank/DDBJ databases">
        <authorList>
            <person name="Babu N.S."/>
            <person name="Beckwith C.J."/>
            <person name="Beseler K.G."/>
            <person name="Brison A."/>
            <person name="Carone J.V."/>
            <person name="Caskin T.P."/>
            <person name="Diamond M."/>
            <person name="Durham M.E."/>
            <person name="Foxe J.M."/>
            <person name="Go M."/>
            <person name="Henderson B.A."/>
            <person name="Jones I.B."/>
            <person name="McGettigan J.A."/>
            <person name="Micheletti S.J."/>
            <person name="Nasrallah M.E."/>
            <person name="Ortiz D."/>
            <person name="Piller C.R."/>
            <person name="Privatt S.R."/>
            <person name="Schneider S.L."/>
            <person name="Sharp S."/>
            <person name="Smith T.C."/>
            <person name="Stanton J.D."/>
            <person name="Ullery H.E."/>
            <person name="Wilson R.J."/>
            <person name="Serrano M.G."/>
            <person name="Buck G."/>
            <person name="Lee V."/>
            <person name="Wang Y."/>
            <person name="Carvalho R."/>
            <person name="Voegtly L."/>
            <person name="Shi R."/>
            <person name="Duckworth R."/>
            <person name="Johnson A."/>
            <person name="Loviza R."/>
            <person name="Walstead R."/>
            <person name="Shah Z."/>
            <person name="Kiflezghi M."/>
            <person name="Wade K."/>
            <person name="Ball S.L."/>
            <person name="Bradley K.W."/>
            <person name="Asai D.J."/>
            <person name="Bowman C.A."/>
            <person name="Russell D.A."/>
            <person name="Pope W.H."/>
            <person name="Jacobs-Sera D."/>
            <person name="Hendrix R.W."/>
            <person name="Hatfull G.F."/>
        </authorList>
    </citation>
    <scope>NUCLEOTIDE SEQUENCE</scope>
</reference>
<gene>
    <name evidence="2" type="ORF">g.8863</name>
</gene>
<evidence type="ECO:0000256" key="1">
    <source>
        <dbReference type="SAM" id="MobiDB-lite"/>
    </source>
</evidence>
<organism evidence="2">
    <name type="scientific">Auxenochlorella protothecoides</name>
    <name type="common">Green microalga</name>
    <name type="synonym">Chlorella protothecoides</name>
    <dbReference type="NCBI Taxonomy" id="3075"/>
    <lineage>
        <taxon>Eukaryota</taxon>
        <taxon>Viridiplantae</taxon>
        <taxon>Chlorophyta</taxon>
        <taxon>core chlorophytes</taxon>
        <taxon>Trebouxiophyceae</taxon>
        <taxon>Chlorellales</taxon>
        <taxon>Chlorellaceae</taxon>
        <taxon>Auxenochlorella</taxon>
    </lineage>
</organism>
<protein>
    <recommendedName>
        <fullName evidence="3">Stc1 domain-containing protein</fullName>
    </recommendedName>
</protein>